<feature type="chain" id="PRO_5014727580" evidence="2">
    <location>
        <begin position="27"/>
        <end position="66"/>
    </location>
</feature>
<organism evidence="3">
    <name type="scientific">Anopheles darlingi</name>
    <name type="common">Mosquito</name>
    <dbReference type="NCBI Taxonomy" id="43151"/>
    <lineage>
        <taxon>Eukaryota</taxon>
        <taxon>Metazoa</taxon>
        <taxon>Ecdysozoa</taxon>
        <taxon>Arthropoda</taxon>
        <taxon>Hexapoda</taxon>
        <taxon>Insecta</taxon>
        <taxon>Pterygota</taxon>
        <taxon>Neoptera</taxon>
        <taxon>Endopterygota</taxon>
        <taxon>Diptera</taxon>
        <taxon>Nematocera</taxon>
        <taxon>Culicoidea</taxon>
        <taxon>Culicidae</taxon>
        <taxon>Anophelinae</taxon>
        <taxon>Anopheles</taxon>
    </lineage>
</organism>
<keyword evidence="2" id="KW-0732">Signal</keyword>
<feature type="region of interest" description="Disordered" evidence="1">
    <location>
        <begin position="35"/>
        <end position="66"/>
    </location>
</feature>
<evidence type="ECO:0000256" key="2">
    <source>
        <dbReference type="SAM" id="SignalP"/>
    </source>
</evidence>
<evidence type="ECO:0000313" key="3">
    <source>
        <dbReference type="EMBL" id="MBW79164.1"/>
    </source>
</evidence>
<feature type="compositionally biased region" description="Basic residues" evidence="1">
    <location>
        <begin position="57"/>
        <end position="66"/>
    </location>
</feature>
<accession>A0A2M4DNP2</accession>
<evidence type="ECO:0000256" key="1">
    <source>
        <dbReference type="SAM" id="MobiDB-lite"/>
    </source>
</evidence>
<sequence>MVRLSNLALFICSLCSPLSFVPFRRAIKCSVTSPQRTRSPRMVSQKNRTNRRNLMLTRKRNLRTWR</sequence>
<feature type="compositionally biased region" description="Polar residues" evidence="1">
    <location>
        <begin position="35"/>
        <end position="45"/>
    </location>
</feature>
<dbReference type="EMBL" id="GGFL01014986">
    <property type="protein sequence ID" value="MBW79164.1"/>
    <property type="molecule type" value="Transcribed_RNA"/>
</dbReference>
<dbReference type="AlphaFoldDB" id="A0A2M4DNP2"/>
<proteinExistence type="predicted"/>
<name>A0A2M4DNP2_ANODA</name>
<feature type="signal peptide" evidence="2">
    <location>
        <begin position="1"/>
        <end position="26"/>
    </location>
</feature>
<protein>
    <submittedName>
        <fullName evidence="3">Putative secreted protein</fullName>
    </submittedName>
</protein>
<reference evidence="3" key="1">
    <citation type="submission" date="2018-01" db="EMBL/GenBank/DDBJ databases">
        <title>An insight into the sialome of Amazonian anophelines.</title>
        <authorList>
            <person name="Ribeiro J.M."/>
            <person name="Scarpassa V."/>
            <person name="Calvo E."/>
        </authorList>
    </citation>
    <scope>NUCLEOTIDE SEQUENCE</scope>
</reference>